<protein>
    <submittedName>
        <fullName evidence="1">Uncharacterized protein</fullName>
    </submittedName>
</protein>
<name>A0AA86SBZ1_9FABA</name>
<dbReference type="Gramene" id="rna-AYBTSS11_LOCUS14585">
    <property type="protein sequence ID" value="CAJ1951075.1"/>
    <property type="gene ID" value="gene-AYBTSS11_LOCUS14585"/>
</dbReference>
<proteinExistence type="predicted"/>
<evidence type="ECO:0000313" key="2">
    <source>
        <dbReference type="Proteomes" id="UP001189624"/>
    </source>
</evidence>
<organism evidence="1 2">
    <name type="scientific">Sphenostylis stenocarpa</name>
    <dbReference type="NCBI Taxonomy" id="92480"/>
    <lineage>
        <taxon>Eukaryota</taxon>
        <taxon>Viridiplantae</taxon>
        <taxon>Streptophyta</taxon>
        <taxon>Embryophyta</taxon>
        <taxon>Tracheophyta</taxon>
        <taxon>Spermatophyta</taxon>
        <taxon>Magnoliopsida</taxon>
        <taxon>eudicotyledons</taxon>
        <taxon>Gunneridae</taxon>
        <taxon>Pentapetalae</taxon>
        <taxon>rosids</taxon>
        <taxon>fabids</taxon>
        <taxon>Fabales</taxon>
        <taxon>Fabaceae</taxon>
        <taxon>Papilionoideae</taxon>
        <taxon>50 kb inversion clade</taxon>
        <taxon>NPAAA clade</taxon>
        <taxon>indigoferoid/millettioid clade</taxon>
        <taxon>Phaseoleae</taxon>
        <taxon>Sphenostylis</taxon>
    </lineage>
</organism>
<reference evidence="1" key="1">
    <citation type="submission" date="2023-10" db="EMBL/GenBank/DDBJ databases">
        <authorList>
            <person name="Domelevo Entfellner J.-B."/>
        </authorList>
    </citation>
    <scope>NUCLEOTIDE SEQUENCE</scope>
</reference>
<dbReference type="Proteomes" id="UP001189624">
    <property type="component" value="Chromosome 4"/>
</dbReference>
<accession>A0AA86SBZ1</accession>
<evidence type="ECO:0000313" key="1">
    <source>
        <dbReference type="EMBL" id="CAJ1951075.1"/>
    </source>
</evidence>
<sequence length="57" mass="6659">MVGCIQSLFLKSLYDGVKSNKEKKRPYARYIEEMDLVLGNKGVFWTEQWFGDEKQPG</sequence>
<dbReference type="AlphaFoldDB" id="A0AA86SBZ1"/>
<gene>
    <name evidence="1" type="ORF">AYBTSS11_LOCUS14585</name>
</gene>
<dbReference type="EMBL" id="OY731401">
    <property type="protein sequence ID" value="CAJ1951075.1"/>
    <property type="molecule type" value="Genomic_DNA"/>
</dbReference>
<keyword evidence="2" id="KW-1185">Reference proteome</keyword>